<dbReference type="Proteomes" id="UP000199072">
    <property type="component" value="Unassembled WGS sequence"/>
</dbReference>
<proteinExistence type="predicted"/>
<dbReference type="OrthoDB" id="9801646at2"/>
<accession>A0A1G6X3V9</accession>
<evidence type="ECO:0000259" key="1">
    <source>
        <dbReference type="Pfam" id="PF16011"/>
    </source>
</evidence>
<evidence type="ECO:0000313" key="2">
    <source>
        <dbReference type="EMBL" id="SDD72107.1"/>
    </source>
</evidence>
<dbReference type="RefSeq" id="WP_091146264.1">
    <property type="nucleotide sequence ID" value="NZ_FNAI01000002.1"/>
</dbReference>
<name>A0A1G6X3V9_9SPHI</name>
<dbReference type="EMBL" id="FNAI01000002">
    <property type="protein sequence ID" value="SDD72107.1"/>
    <property type="molecule type" value="Genomic_DNA"/>
</dbReference>
<gene>
    <name evidence="2" type="ORF">SAMN05216464_102375</name>
</gene>
<dbReference type="GO" id="GO:0016052">
    <property type="term" value="P:carbohydrate catabolic process"/>
    <property type="evidence" value="ECO:0007669"/>
    <property type="project" value="InterPro"/>
</dbReference>
<feature type="domain" description="Carbohydrate-binding" evidence="1">
    <location>
        <begin position="32"/>
        <end position="212"/>
    </location>
</feature>
<dbReference type="AlphaFoldDB" id="A0A1G6X3V9"/>
<dbReference type="Pfam" id="PF16011">
    <property type="entry name" value="CBM9_2"/>
    <property type="match status" value="1"/>
</dbReference>
<dbReference type="GO" id="GO:0004553">
    <property type="term" value="F:hydrolase activity, hydrolyzing O-glycosyl compounds"/>
    <property type="evidence" value="ECO:0007669"/>
    <property type="project" value="InterPro"/>
</dbReference>
<protein>
    <submittedName>
        <fullName evidence="2">Carbohydrate-binding family 9</fullName>
    </submittedName>
</protein>
<reference evidence="2 3" key="1">
    <citation type="submission" date="2016-10" db="EMBL/GenBank/DDBJ databases">
        <authorList>
            <person name="de Groot N.N."/>
        </authorList>
    </citation>
    <scope>NUCLEOTIDE SEQUENCE [LARGE SCALE GENOMIC DNA]</scope>
    <source>
        <strain evidence="2 3">47C3B</strain>
    </source>
</reference>
<dbReference type="GO" id="GO:0030246">
    <property type="term" value="F:carbohydrate binding"/>
    <property type="evidence" value="ECO:0007669"/>
    <property type="project" value="InterPro"/>
</dbReference>
<dbReference type="STRING" id="1391627.SAMN05216464_102375"/>
<organism evidence="2 3">
    <name type="scientific">Mucilaginibacter pineti</name>
    <dbReference type="NCBI Taxonomy" id="1391627"/>
    <lineage>
        <taxon>Bacteria</taxon>
        <taxon>Pseudomonadati</taxon>
        <taxon>Bacteroidota</taxon>
        <taxon>Sphingobacteriia</taxon>
        <taxon>Sphingobacteriales</taxon>
        <taxon>Sphingobacteriaceae</taxon>
        <taxon>Mucilaginibacter</taxon>
    </lineage>
</organism>
<keyword evidence="3" id="KW-1185">Reference proteome</keyword>
<sequence length="213" mass="24281">MSKKLEAQYIPAAFKKEGLSELSSALDLQPNHKLDNLLWSSNGYFPEADFSIAYTDESILLKYFVKEKHIRAVYTQVNDLVYQDSCVELFITFNNIGYYNIEFNCAGTPYAAYGPDKQNRVLLPVNVVQEIGILSAIQQPNNDGLIAWELTLQIPLSVFIHDDITRLKGTECRANFYKCGDELPQPHYLSWNNILSNQPNFHVPEFFGSLAFN</sequence>
<dbReference type="InterPro" id="IPR010502">
    <property type="entry name" value="Carb-bd_dom_fam9"/>
</dbReference>
<evidence type="ECO:0000313" key="3">
    <source>
        <dbReference type="Proteomes" id="UP000199072"/>
    </source>
</evidence>
<dbReference type="Gene3D" id="2.60.40.1190">
    <property type="match status" value="1"/>
</dbReference>
<dbReference type="CDD" id="cd09620">
    <property type="entry name" value="CBM9_like_3"/>
    <property type="match status" value="1"/>
</dbReference>
<dbReference type="SUPFAM" id="SSF49344">
    <property type="entry name" value="CBD9-like"/>
    <property type="match status" value="1"/>
</dbReference>